<accession>A0A1G8XFQ1</accession>
<dbReference type="SUPFAM" id="SSF47240">
    <property type="entry name" value="Ferritin-like"/>
    <property type="match status" value="1"/>
</dbReference>
<evidence type="ECO:0000313" key="2">
    <source>
        <dbReference type="EMBL" id="SDJ89323.1"/>
    </source>
</evidence>
<dbReference type="EMBL" id="FNFO01000001">
    <property type="protein sequence ID" value="SDJ89323.1"/>
    <property type="molecule type" value="Genomic_DNA"/>
</dbReference>
<proteinExistence type="predicted"/>
<keyword evidence="3" id="KW-1185">Reference proteome</keyword>
<keyword evidence="1" id="KW-0175">Coiled coil</keyword>
<dbReference type="STRING" id="1075417.SAMN05421823_101352"/>
<reference evidence="2 3" key="1">
    <citation type="submission" date="2016-10" db="EMBL/GenBank/DDBJ databases">
        <authorList>
            <person name="de Groot N.N."/>
        </authorList>
    </citation>
    <scope>NUCLEOTIDE SEQUENCE [LARGE SCALE GENOMIC DNA]</scope>
    <source>
        <strain evidence="2 3">DSM 25186</strain>
    </source>
</reference>
<dbReference type="OrthoDB" id="9795056at2"/>
<name>A0A1G8XFQ1_9BACT</name>
<dbReference type="PANTHER" id="PTHR30565:SF9">
    <property type="entry name" value="PROTEIN YCIF"/>
    <property type="match status" value="1"/>
</dbReference>
<dbReference type="RefSeq" id="WP_089678297.1">
    <property type="nucleotide sequence ID" value="NZ_FNFO01000001.1"/>
</dbReference>
<evidence type="ECO:0000256" key="1">
    <source>
        <dbReference type="SAM" id="Coils"/>
    </source>
</evidence>
<evidence type="ECO:0000313" key="3">
    <source>
        <dbReference type="Proteomes" id="UP000198510"/>
    </source>
</evidence>
<dbReference type="CDD" id="cd07909">
    <property type="entry name" value="YciF"/>
    <property type="match status" value="1"/>
</dbReference>
<dbReference type="InterPro" id="IPR047114">
    <property type="entry name" value="YciF"/>
</dbReference>
<dbReference type="Gene3D" id="1.20.1260.10">
    <property type="match status" value="1"/>
</dbReference>
<dbReference type="Pfam" id="PF05974">
    <property type="entry name" value="DUF892"/>
    <property type="match status" value="1"/>
</dbReference>
<gene>
    <name evidence="2" type="ORF">SAMN05421823_101352</name>
</gene>
<sequence length="165" mass="18527">MKLESLRDLFVDQLRDLYSAENQLLKALPKMRDKATDPNLKKSFDKHYQETQGQVEKLEKAFDLLGEKASGHKCKAMAGIIAEAEELMDAKAPDEVMDAGLIAEAQRVEHYEIAGYGTVRSFAEQLGEKQVLQLINEILRQEKNTDQKLTQAATQINPQAEAATH</sequence>
<dbReference type="InterPro" id="IPR009078">
    <property type="entry name" value="Ferritin-like_SF"/>
</dbReference>
<dbReference type="Proteomes" id="UP000198510">
    <property type="component" value="Unassembled WGS sequence"/>
</dbReference>
<dbReference type="PANTHER" id="PTHR30565">
    <property type="entry name" value="PROTEIN YCIF"/>
    <property type="match status" value="1"/>
</dbReference>
<protein>
    <submittedName>
        <fullName evidence="2">Ferritin-like metal-binding protein YciE</fullName>
    </submittedName>
</protein>
<feature type="coiled-coil region" evidence="1">
    <location>
        <begin position="41"/>
        <end position="68"/>
    </location>
</feature>
<dbReference type="InterPro" id="IPR012347">
    <property type="entry name" value="Ferritin-like"/>
</dbReference>
<dbReference type="AlphaFoldDB" id="A0A1G8XFQ1"/>
<dbReference type="InterPro" id="IPR010287">
    <property type="entry name" value="DUF892_YciF-like"/>
</dbReference>
<organism evidence="2 3">
    <name type="scientific">Catalinimonas alkaloidigena</name>
    <dbReference type="NCBI Taxonomy" id="1075417"/>
    <lineage>
        <taxon>Bacteria</taxon>
        <taxon>Pseudomonadati</taxon>
        <taxon>Bacteroidota</taxon>
        <taxon>Cytophagia</taxon>
        <taxon>Cytophagales</taxon>
        <taxon>Catalimonadaceae</taxon>
        <taxon>Catalinimonas</taxon>
    </lineage>
</organism>